<evidence type="ECO:0000256" key="1">
    <source>
        <dbReference type="SAM" id="MobiDB-lite"/>
    </source>
</evidence>
<reference evidence="4 5" key="1">
    <citation type="submission" date="2019-06" db="EMBL/GenBank/DDBJ databases">
        <title>Desulfobotulus mexicanus sp. nov., a novel sulfate-reducing bacterium isolated from the sediment of an alkaline crater lake in Mexico.</title>
        <authorList>
            <person name="Hirschler-Rea A."/>
        </authorList>
    </citation>
    <scope>NUCLEOTIDE SEQUENCE [LARGE SCALE GENOMIC DNA]</scope>
    <source>
        <strain evidence="4 5">PAR22N</strain>
    </source>
</reference>
<dbReference type="Proteomes" id="UP000321899">
    <property type="component" value="Unassembled WGS sequence"/>
</dbReference>
<dbReference type="Gene3D" id="1.10.530.10">
    <property type="match status" value="1"/>
</dbReference>
<feature type="domain" description="LysM" evidence="3">
    <location>
        <begin position="485"/>
        <end position="528"/>
    </location>
</feature>
<dbReference type="SUPFAM" id="SSF54106">
    <property type="entry name" value="LysM domain"/>
    <property type="match status" value="3"/>
</dbReference>
<evidence type="ECO:0000259" key="3">
    <source>
        <dbReference type="PROSITE" id="PS51782"/>
    </source>
</evidence>
<organism evidence="4 5">
    <name type="scientific">Desulfobotulus mexicanus</name>
    <dbReference type="NCBI Taxonomy" id="2586642"/>
    <lineage>
        <taxon>Bacteria</taxon>
        <taxon>Pseudomonadati</taxon>
        <taxon>Thermodesulfobacteriota</taxon>
        <taxon>Desulfobacteria</taxon>
        <taxon>Desulfobacterales</taxon>
        <taxon>Desulfobacteraceae</taxon>
        <taxon>Desulfobotulus</taxon>
    </lineage>
</organism>
<dbReference type="Pfam" id="PF01476">
    <property type="entry name" value="LysM"/>
    <property type="match status" value="4"/>
</dbReference>
<comment type="caution">
    <text evidence="4">The sequence shown here is derived from an EMBL/GenBank/DDBJ whole genome shotgun (WGS) entry which is preliminary data.</text>
</comment>
<name>A0A5Q4VB56_9BACT</name>
<dbReference type="PROSITE" id="PS51782">
    <property type="entry name" value="LYSM"/>
    <property type="match status" value="3"/>
</dbReference>
<dbReference type="InterPro" id="IPR018392">
    <property type="entry name" value="LysM"/>
</dbReference>
<dbReference type="CDD" id="cd16894">
    <property type="entry name" value="MltD-like"/>
    <property type="match status" value="1"/>
</dbReference>
<dbReference type="InterPro" id="IPR036779">
    <property type="entry name" value="LysM_dom_sf"/>
</dbReference>
<dbReference type="CDD" id="cd00118">
    <property type="entry name" value="LysM"/>
    <property type="match status" value="3"/>
</dbReference>
<dbReference type="SUPFAM" id="SSF53955">
    <property type="entry name" value="Lysozyme-like"/>
    <property type="match status" value="1"/>
</dbReference>
<evidence type="ECO:0000256" key="2">
    <source>
        <dbReference type="SAM" id="SignalP"/>
    </source>
</evidence>
<gene>
    <name evidence="4" type="ORF">FIM25_08005</name>
</gene>
<dbReference type="PANTHER" id="PTHR33734">
    <property type="entry name" value="LYSM DOMAIN-CONTAINING GPI-ANCHORED PROTEIN 2"/>
    <property type="match status" value="1"/>
</dbReference>
<dbReference type="PANTHER" id="PTHR33734:SF22">
    <property type="entry name" value="MEMBRANE-BOUND LYTIC MUREIN TRANSGLYCOSYLASE D"/>
    <property type="match status" value="1"/>
</dbReference>
<proteinExistence type="predicted"/>
<dbReference type="SMART" id="SM00257">
    <property type="entry name" value="LysM"/>
    <property type="match status" value="4"/>
</dbReference>
<keyword evidence="5" id="KW-1185">Reference proteome</keyword>
<protein>
    <submittedName>
        <fullName evidence="4">LysM peptidoglycan-binding domain-containing protein</fullName>
    </submittedName>
</protein>
<dbReference type="Pfam" id="PF01464">
    <property type="entry name" value="SLT"/>
    <property type="match status" value="1"/>
</dbReference>
<dbReference type="RefSeq" id="WP_139448067.1">
    <property type="nucleotide sequence ID" value="NZ_VDMB01000008.1"/>
</dbReference>
<dbReference type="OrthoDB" id="9815002at2"/>
<feature type="region of interest" description="Disordered" evidence="1">
    <location>
        <begin position="29"/>
        <end position="57"/>
    </location>
</feature>
<dbReference type="InterPro" id="IPR023346">
    <property type="entry name" value="Lysozyme-like_dom_sf"/>
</dbReference>
<dbReference type="AlphaFoldDB" id="A0A5Q4VB56"/>
<feature type="signal peptide" evidence="2">
    <location>
        <begin position="1"/>
        <end position="19"/>
    </location>
</feature>
<feature type="domain" description="LysM" evidence="3">
    <location>
        <begin position="543"/>
        <end position="587"/>
    </location>
</feature>
<dbReference type="PROSITE" id="PS51257">
    <property type="entry name" value="PROKAR_LIPOPROTEIN"/>
    <property type="match status" value="1"/>
</dbReference>
<feature type="chain" id="PRO_5024303373" evidence="2">
    <location>
        <begin position="20"/>
        <end position="588"/>
    </location>
</feature>
<dbReference type="Gene3D" id="3.10.350.10">
    <property type="entry name" value="LysM domain"/>
    <property type="match status" value="3"/>
</dbReference>
<keyword evidence="2" id="KW-0732">Signal</keyword>
<dbReference type="InterPro" id="IPR008258">
    <property type="entry name" value="Transglycosylase_SLT_dom_1"/>
</dbReference>
<dbReference type="EMBL" id="VDMB01000008">
    <property type="protein sequence ID" value="TYT74785.1"/>
    <property type="molecule type" value="Genomic_DNA"/>
</dbReference>
<evidence type="ECO:0000313" key="5">
    <source>
        <dbReference type="Proteomes" id="UP000321899"/>
    </source>
</evidence>
<accession>A0A5Q4VB56</accession>
<sequence length="588" mass="66814">MKRLILCLFCSSLFFSGCASLHQAQDTSNGKLKQSHKPHEATQKHVTTKKKTHIPPSTNLTRTASPDLKGTTTSFDQALDFYDTANEFWKAGEYDAALESLDQAYAIIIRTESLTPEDLQQRDDIRLTIARRIQEVYFSQTMGIKGKQSAIQIPDNIYVQREIDRFTGQERAFFARSYRRSGIYMDMILEKIHAAGLPEELAWLPLIESGFQVKALSSARALGLWQFIPSTGVRFGLKRDLLIDERMDPEKATDAAIAYLTELHRLFGDWPTVLAAYNCGEGRVLRTIRSQNVNYLDNFWDLYTKLPRETAQYVPRFLATVHIIQNMEKYGFDPNDLDTPPSFETVSVERQVSLQAIASATGIPLKDLKNLNPELRYDLLPNTNYTLKIPQGYTDHFLASIESIDEDTPPQRAYLHHRVKPGEALSTIAARYKVSVRHLMQENNIRRANLIQAGQVIKIPASSSLAQTPSSRQNITPSTQQRQTLTYTVQRGDTLWHISRRFNLSANDIIAANQLPDSNLQIGQRLRIPGAAQQVKTINSQRQAYRVQAGDSPFTIAMKHNMPLQRFLQINNLNRQSTIYPGQQLFIE</sequence>
<evidence type="ECO:0000313" key="4">
    <source>
        <dbReference type="EMBL" id="TYT74785.1"/>
    </source>
</evidence>
<feature type="domain" description="LysM" evidence="3">
    <location>
        <begin position="415"/>
        <end position="459"/>
    </location>
</feature>